<dbReference type="EMBL" id="CP036274">
    <property type="protein sequence ID" value="QDU31593.1"/>
    <property type="molecule type" value="Genomic_DNA"/>
</dbReference>
<organism evidence="1 2">
    <name type="scientific">Anatilimnocola aggregata</name>
    <dbReference type="NCBI Taxonomy" id="2528021"/>
    <lineage>
        <taxon>Bacteria</taxon>
        <taxon>Pseudomonadati</taxon>
        <taxon>Planctomycetota</taxon>
        <taxon>Planctomycetia</taxon>
        <taxon>Pirellulales</taxon>
        <taxon>Pirellulaceae</taxon>
        <taxon>Anatilimnocola</taxon>
    </lineage>
</organism>
<sequence>MRTALRKTTQNLLGSNAQKWTVIAIAVTAAIQSIVPQNFTPHRCHSWRDHPPQRPIR</sequence>
<evidence type="ECO:0000313" key="2">
    <source>
        <dbReference type="Proteomes" id="UP000315017"/>
    </source>
</evidence>
<evidence type="ECO:0000313" key="1">
    <source>
        <dbReference type="EMBL" id="QDU31593.1"/>
    </source>
</evidence>
<accession>A0A517YMZ9</accession>
<dbReference type="Proteomes" id="UP000315017">
    <property type="component" value="Chromosome"/>
</dbReference>
<reference evidence="1 2" key="1">
    <citation type="submission" date="2019-02" db="EMBL/GenBank/DDBJ databases">
        <title>Deep-cultivation of Planctomycetes and their phenomic and genomic characterization uncovers novel biology.</title>
        <authorList>
            <person name="Wiegand S."/>
            <person name="Jogler M."/>
            <person name="Boedeker C."/>
            <person name="Pinto D."/>
            <person name="Vollmers J."/>
            <person name="Rivas-Marin E."/>
            <person name="Kohn T."/>
            <person name="Peeters S.H."/>
            <person name="Heuer A."/>
            <person name="Rast P."/>
            <person name="Oberbeckmann S."/>
            <person name="Bunk B."/>
            <person name="Jeske O."/>
            <person name="Meyerdierks A."/>
            <person name="Storesund J.E."/>
            <person name="Kallscheuer N."/>
            <person name="Luecker S."/>
            <person name="Lage O.M."/>
            <person name="Pohl T."/>
            <person name="Merkel B.J."/>
            <person name="Hornburger P."/>
            <person name="Mueller R.-W."/>
            <person name="Bruemmer F."/>
            <person name="Labrenz M."/>
            <person name="Spormann A.M."/>
            <person name="Op den Camp H."/>
            <person name="Overmann J."/>
            <person name="Amann R."/>
            <person name="Jetten M.S.M."/>
            <person name="Mascher T."/>
            <person name="Medema M.H."/>
            <person name="Devos D.P."/>
            <person name="Kaster A.-K."/>
            <person name="Ovreas L."/>
            <person name="Rohde M."/>
            <person name="Galperin M.Y."/>
            <person name="Jogler C."/>
        </authorList>
    </citation>
    <scope>NUCLEOTIDE SEQUENCE [LARGE SCALE GENOMIC DNA]</scope>
    <source>
        <strain evidence="1 2">ETA_A8</strain>
    </source>
</reference>
<keyword evidence="2" id="KW-1185">Reference proteome</keyword>
<name>A0A517YMZ9_9BACT</name>
<dbReference type="AlphaFoldDB" id="A0A517YMZ9"/>
<proteinExistence type="predicted"/>
<gene>
    <name evidence="1" type="ORF">ETAA8_67530</name>
</gene>
<protein>
    <submittedName>
        <fullName evidence="1">Uncharacterized protein</fullName>
    </submittedName>
</protein>
<dbReference type="KEGG" id="aagg:ETAA8_67530"/>